<organism evidence="1 2">
    <name type="scientific">Mycena albidolilacea</name>
    <dbReference type="NCBI Taxonomy" id="1033008"/>
    <lineage>
        <taxon>Eukaryota</taxon>
        <taxon>Fungi</taxon>
        <taxon>Dikarya</taxon>
        <taxon>Basidiomycota</taxon>
        <taxon>Agaricomycotina</taxon>
        <taxon>Agaricomycetes</taxon>
        <taxon>Agaricomycetidae</taxon>
        <taxon>Agaricales</taxon>
        <taxon>Marasmiineae</taxon>
        <taxon>Mycenaceae</taxon>
        <taxon>Mycena</taxon>
    </lineage>
</organism>
<reference evidence="1" key="1">
    <citation type="submission" date="2023-03" db="EMBL/GenBank/DDBJ databases">
        <title>Massive genome expansion in bonnet fungi (Mycena s.s.) driven by repeated elements and novel gene families across ecological guilds.</title>
        <authorList>
            <consortium name="Lawrence Berkeley National Laboratory"/>
            <person name="Harder C.B."/>
            <person name="Miyauchi S."/>
            <person name="Viragh M."/>
            <person name="Kuo A."/>
            <person name="Thoen E."/>
            <person name="Andreopoulos B."/>
            <person name="Lu D."/>
            <person name="Skrede I."/>
            <person name="Drula E."/>
            <person name="Henrissat B."/>
            <person name="Morin E."/>
            <person name="Kohler A."/>
            <person name="Barry K."/>
            <person name="LaButti K."/>
            <person name="Morin E."/>
            <person name="Salamov A."/>
            <person name="Lipzen A."/>
            <person name="Mereny Z."/>
            <person name="Hegedus B."/>
            <person name="Baldrian P."/>
            <person name="Stursova M."/>
            <person name="Weitz H."/>
            <person name="Taylor A."/>
            <person name="Grigoriev I.V."/>
            <person name="Nagy L.G."/>
            <person name="Martin F."/>
            <person name="Kauserud H."/>
        </authorList>
    </citation>
    <scope>NUCLEOTIDE SEQUENCE</scope>
    <source>
        <strain evidence="1">CBHHK002</strain>
    </source>
</reference>
<name>A0AAD6ZMG2_9AGAR</name>
<evidence type="ECO:0000313" key="1">
    <source>
        <dbReference type="EMBL" id="KAJ7328826.1"/>
    </source>
</evidence>
<sequence>MTGPGFTTLPLELQRVIFEIAALSRPTEMLSQMRVAWRVKHWVEPFLYRVILISPLSDTECIQRAEGFPSIRIDPLLEKIRTKGVPFFRSSVTHIFFEHWLVPPLKTVLEACPLVKTLYFAPPHHDPEYLPILNRLECLHRLTLDDTLFGDEPFDFSQPLFRNLTHLEILDYYDDDMGANIGESLGMGMIPHLTHLALNTTEVDTALHPQIRAHTRLECIVFLISHATARRTLLPDRHPDSDDDRFVLIQQRDFRRGWFRGAAGRRDYWELAEEFLAARRAGTIDRSQYCTIDPEDPGWI</sequence>
<comment type="caution">
    <text evidence="1">The sequence shown here is derived from an EMBL/GenBank/DDBJ whole genome shotgun (WGS) entry which is preliminary data.</text>
</comment>
<dbReference type="EMBL" id="JARIHO010000038">
    <property type="protein sequence ID" value="KAJ7328826.1"/>
    <property type="molecule type" value="Genomic_DNA"/>
</dbReference>
<dbReference type="SUPFAM" id="SSF52047">
    <property type="entry name" value="RNI-like"/>
    <property type="match status" value="1"/>
</dbReference>
<protein>
    <submittedName>
        <fullName evidence="1">Uncharacterized protein</fullName>
    </submittedName>
</protein>
<dbReference type="Proteomes" id="UP001218218">
    <property type="component" value="Unassembled WGS sequence"/>
</dbReference>
<keyword evidence="2" id="KW-1185">Reference proteome</keyword>
<accession>A0AAD6ZMG2</accession>
<dbReference type="AlphaFoldDB" id="A0AAD6ZMG2"/>
<proteinExistence type="predicted"/>
<gene>
    <name evidence="1" type="ORF">DFH08DRAFT_1084356</name>
</gene>
<evidence type="ECO:0000313" key="2">
    <source>
        <dbReference type="Proteomes" id="UP001218218"/>
    </source>
</evidence>